<dbReference type="EMBL" id="JBHUOM010000049">
    <property type="protein sequence ID" value="MFD2938235.1"/>
    <property type="molecule type" value="Genomic_DNA"/>
</dbReference>
<evidence type="ECO:0000313" key="1">
    <source>
        <dbReference type="EMBL" id="MFD2938235.1"/>
    </source>
</evidence>
<dbReference type="SUPFAM" id="SSF49695">
    <property type="entry name" value="gamma-Crystallin-like"/>
    <property type="match status" value="1"/>
</dbReference>
<evidence type="ECO:0000313" key="2">
    <source>
        <dbReference type="Proteomes" id="UP001597512"/>
    </source>
</evidence>
<dbReference type="Gene3D" id="2.60.20.10">
    <property type="entry name" value="Crystallins"/>
    <property type="match status" value="1"/>
</dbReference>
<gene>
    <name evidence="1" type="ORF">ACFS25_31015</name>
</gene>
<sequence>MENHEPAPNQDQLPAPHSLIHRPVSLLLAVDGQPLDKPEAITCYNGTPLYYTTLHQDSGLALVAFTSRTNMLAQVKRQAENLAPRRVQPAFEHICQQPPYNLPEQACFYENINQGGAGLCVPAGKAYSDLTRVGRTKVIVGYINYWNDVISSVSWSRWHVSLYENTRYGGSELLLPAGCNTPDLGVLGWNDRASSIVNWGERF</sequence>
<comment type="caution">
    <text evidence="1">The sequence shown here is derived from an EMBL/GenBank/DDBJ whole genome shotgun (WGS) entry which is preliminary data.</text>
</comment>
<accession>A0ABW6AS60</accession>
<keyword evidence="2" id="KW-1185">Reference proteome</keyword>
<organism evidence="1 2">
    <name type="scientific">Spirosoma flavum</name>
    <dbReference type="NCBI Taxonomy" id="2048557"/>
    <lineage>
        <taxon>Bacteria</taxon>
        <taxon>Pseudomonadati</taxon>
        <taxon>Bacteroidota</taxon>
        <taxon>Cytophagia</taxon>
        <taxon>Cytophagales</taxon>
        <taxon>Cytophagaceae</taxon>
        <taxon>Spirosoma</taxon>
    </lineage>
</organism>
<dbReference type="Proteomes" id="UP001597512">
    <property type="component" value="Unassembled WGS sequence"/>
</dbReference>
<proteinExistence type="predicted"/>
<name>A0ABW6AS60_9BACT</name>
<dbReference type="RefSeq" id="WP_381508985.1">
    <property type="nucleotide sequence ID" value="NZ_JBHUOM010000049.1"/>
</dbReference>
<reference evidence="2" key="1">
    <citation type="journal article" date="2019" name="Int. J. Syst. Evol. Microbiol.">
        <title>The Global Catalogue of Microorganisms (GCM) 10K type strain sequencing project: providing services to taxonomists for standard genome sequencing and annotation.</title>
        <authorList>
            <consortium name="The Broad Institute Genomics Platform"/>
            <consortium name="The Broad Institute Genome Sequencing Center for Infectious Disease"/>
            <person name="Wu L."/>
            <person name="Ma J."/>
        </authorList>
    </citation>
    <scope>NUCLEOTIDE SEQUENCE [LARGE SCALE GENOMIC DNA]</scope>
    <source>
        <strain evidence="2">KCTC 52490</strain>
    </source>
</reference>
<protein>
    <submittedName>
        <fullName evidence="1">Uncharacterized protein</fullName>
    </submittedName>
</protein>
<dbReference type="InterPro" id="IPR011024">
    <property type="entry name" value="G_crystallin-like"/>
</dbReference>